<dbReference type="Pfam" id="PF00884">
    <property type="entry name" value="Sulfatase"/>
    <property type="match status" value="1"/>
</dbReference>
<accession>A0A812T5B8</accession>
<evidence type="ECO:0000313" key="2">
    <source>
        <dbReference type="EMBL" id="CAE7517012.1"/>
    </source>
</evidence>
<dbReference type="InterPro" id="IPR000917">
    <property type="entry name" value="Sulfatase_N"/>
</dbReference>
<name>A0A812T5B8_9DINO</name>
<evidence type="ECO:0000259" key="1">
    <source>
        <dbReference type="Pfam" id="PF00884"/>
    </source>
</evidence>
<reference evidence="2" key="1">
    <citation type="submission" date="2021-02" db="EMBL/GenBank/DDBJ databases">
        <authorList>
            <person name="Dougan E. K."/>
            <person name="Rhodes N."/>
            <person name="Thang M."/>
            <person name="Chan C."/>
        </authorList>
    </citation>
    <scope>NUCLEOTIDE SEQUENCE</scope>
</reference>
<dbReference type="InterPro" id="IPR051849">
    <property type="entry name" value="GAG-degrading_sulfatase"/>
</dbReference>
<feature type="domain" description="Sulfatase N-terminal" evidence="1">
    <location>
        <begin position="21"/>
        <end position="366"/>
    </location>
</feature>
<dbReference type="Gene3D" id="3.40.720.10">
    <property type="entry name" value="Alkaline Phosphatase, subunit A"/>
    <property type="match status" value="1"/>
</dbReference>
<dbReference type="PANTHER" id="PTHR46615:SF1">
    <property type="entry name" value="ARYLSULFATASE K"/>
    <property type="match status" value="1"/>
</dbReference>
<dbReference type="InterPro" id="IPR017850">
    <property type="entry name" value="Alkaline_phosphatase_core_sf"/>
</dbReference>
<comment type="caution">
    <text evidence="2">The sequence shown here is derived from an EMBL/GenBank/DDBJ whole genome shotgun (WGS) entry which is preliminary data.</text>
</comment>
<dbReference type="PANTHER" id="PTHR46615">
    <property type="entry name" value="ARYLSULFATASE K"/>
    <property type="match status" value="1"/>
</dbReference>
<evidence type="ECO:0000313" key="3">
    <source>
        <dbReference type="Proteomes" id="UP000604046"/>
    </source>
</evidence>
<gene>
    <name evidence="2" type="primary">ARSK</name>
    <name evidence="2" type="ORF">SNAT2548_LOCUS28940</name>
</gene>
<organism evidence="2 3">
    <name type="scientific">Symbiodinium natans</name>
    <dbReference type="NCBI Taxonomy" id="878477"/>
    <lineage>
        <taxon>Eukaryota</taxon>
        <taxon>Sar</taxon>
        <taxon>Alveolata</taxon>
        <taxon>Dinophyceae</taxon>
        <taxon>Suessiales</taxon>
        <taxon>Symbiodiniaceae</taxon>
        <taxon>Symbiodinium</taxon>
    </lineage>
</organism>
<dbReference type="OrthoDB" id="1886626at2759"/>
<keyword evidence="3" id="KW-1185">Reference proteome</keyword>
<sequence>MVDQMDGRLLDDASPQFKPPLRNLRSLAADGAYFPQAYSSSPQCVPARSSMLAGRYPSQIKVWDNFVGIAGVNGSSDDVDSHCVMAFSEETCRKFARKQRVKGTFIDALAASGYNVTLWGKMHAGAGLHRYPGQIDAWPFHGKRSPKAAMEWSRALGLSPSQYVPALTTRDDVPRPAADPLDYLTTQNCAELLDSGLFDSAVPQFLYCSILVPHPPYWTNSTYLAEVPGLGRHSLPHWQPKAKVHPADEYMSKGKDLWRMDEASPLKVHHLRKVYFSMCIEADQLLGRILDAFRRRSSFDDAYVIMLGDHGEHATENRMLGKNSFFEAAARVPLMIAGPGIARGQVLPDLTSLYDIYPTVLDMAGVLPTVEPVGESLLPLATNNQKKQRDYVVAEYHSVYSATGTFMVRQGHLKLLAYAPLLPGMPPWAPQLFDLQADPWERDNIAWRSPSDVQRLMALLHQELDMEAADAAKKAFDKEMFLYFWYYATGGAQHCFQAMQKIYASFSAADAERLGAWLGKPCPVTEMLV</sequence>
<dbReference type="SUPFAM" id="SSF53649">
    <property type="entry name" value="Alkaline phosphatase-like"/>
    <property type="match status" value="1"/>
</dbReference>
<protein>
    <submittedName>
        <fullName evidence="2">ARSK protein</fullName>
    </submittedName>
</protein>
<dbReference type="AlphaFoldDB" id="A0A812T5B8"/>
<proteinExistence type="predicted"/>
<dbReference type="Proteomes" id="UP000604046">
    <property type="component" value="Unassembled WGS sequence"/>
</dbReference>
<dbReference type="GO" id="GO:0004065">
    <property type="term" value="F:arylsulfatase activity"/>
    <property type="evidence" value="ECO:0007669"/>
    <property type="project" value="TreeGrafter"/>
</dbReference>
<dbReference type="GO" id="GO:0015024">
    <property type="term" value="F:glucuronate-2-sulfatase activity"/>
    <property type="evidence" value="ECO:0007669"/>
    <property type="project" value="TreeGrafter"/>
</dbReference>
<dbReference type="EMBL" id="CAJNDS010002537">
    <property type="protein sequence ID" value="CAE7517012.1"/>
    <property type="molecule type" value="Genomic_DNA"/>
</dbReference>